<feature type="compositionally biased region" description="Basic and acidic residues" evidence="1">
    <location>
        <begin position="180"/>
        <end position="211"/>
    </location>
</feature>
<evidence type="ECO:0000313" key="3">
    <source>
        <dbReference type="Proteomes" id="UP000324222"/>
    </source>
</evidence>
<evidence type="ECO:0000256" key="1">
    <source>
        <dbReference type="SAM" id="MobiDB-lite"/>
    </source>
</evidence>
<dbReference type="EMBL" id="VSRR010023022">
    <property type="protein sequence ID" value="MPC65185.1"/>
    <property type="molecule type" value="Genomic_DNA"/>
</dbReference>
<feature type="compositionally biased region" description="Basic residues" evidence="1">
    <location>
        <begin position="212"/>
        <end position="222"/>
    </location>
</feature>
<reference evidence="2 3" key="1">
    <citation type="submission" date="2019-05" db="EMBL/GenBank/DDBJ databases">
        <title>Another draft genome of Portunus trituberculatus and its Hox gene families provides insights of decapod evolution.</title>
        <authorList>
            <person name="Jeong J.-H."/>
            <person name="Song I."/>
            <person name="Kim S."/>
            <person name="Choi T."/>
            <person name="Kim D."/>
            <person name="Ryu S."/>
            <person name="Kim W."/>
        </authorList>
    </citation>
    <scope>NUCLEOTIDE SEQUENCE [LARGE SCALE GENOMIC DNA]</scope>
    <source>
        <tissue evidence="2">Muscle</tissue>
    </source>
</reference>
<dbReference type="AlphaFoldDB" id="A0A5B7H6G4"/>
<evidence type="ECO:0000313" key="2">
    <source>
        <dbReference type="EMBL" id="MPC65185.1"/>
    </source>
</evidence>
<feature type="region of interest" description="Disordered" evidence="1">
    <location>
        <begin position="178"/>
        <end position="222"/>
    </location>
</feature>
<name>A0A5B7H6G4_PORTR</name>
<sequence>MAIILATAGTSARVGVGRWECCFLNPNSGSMAGREPILTPVQCEGGVWEYGSSRLLAPPTVSYTHYKHHSQVRTYWTQWRQSGEEESLLATPTPSYLLIRSSSLNIWGHKNQGTAGLDVTAILLYPPSPLTRTIHWLTSSLDAQGIASSSSSCCCRCYPDAPTAPLCAHPPALHALAHAPSHEKPNGREGKGGYETRREEVEKDEVKEREVRRKRKRVVYKE</sequence>
<keyword evidence="3" id="KW-1185">Reference proteome</keyword>
<dbReference type="Proteomes" id="UP000324222">
    <property type="component" value="Unassembled WGS sequence"/>
</dbReference>
<organism evidence="2 3">
    <name type="scientific">Portunus trituberculatus</name>
    <name type="common">Swimming crab</name>
    <name type="synonym">Neptunus trituberculatus</name>
    <dbReference type="NCBI Taxonomy" id="210409"/>
    <lineage>
        <taxon>Eukaryota</taxon>
        <taxon>Metazoa</taxon>
        <taxon>Ecdysozoa</taxon>
        <taxon>Arthropoda</taxon>
        <taxon>Crustacea</taxon>
        <taxon>Multicrustacea</taxon>
        <taxon>Malacostraca</taxon>
        <taxon>Eumalacostraca</taxon>
        <taxon>Eucarida</taxon>
        <taxon>Decapoda</taxon>
        <taxon>Pleocyemata</taxon>
        <taxon>Brachyura</taxon>
        <taxon>Eubrachyura</taxon>
        <taxon>Portunoidea</taxon>
        <taxon>Portunidae</taxon>
        <taxon>Portuninae</taxon>
        <taxon>Portunus</taxon>
    </lineage>
</organism>
<accession>A0A5B7H6G4</accession>
<comment type="caution">
    <text evidence="2">The sequence shown here is derived from an EMBL/GenBank/DDBJ whole genome shotgun (WGS) entry which is preliminary data.</text>
</comment>
<protein>
    <submittedName>
        <fullName evidence="2">Uncharacterized protein</fullName>
    </submittedName>
</protein>
<proteinExistence type="predicted"/>
<gene>
    <name evidence="2" type="ORF">E2C01_059318</name>
</gene>